<dbReference type="RefSeq" id="XP_058338844.1">
    <property type="nucleotide sequence ID" value="XM_058490360.1"/>
</dbReference>
<feature type="region of interest" description="Disordered" evidence="7">
    <location>
        <begin position="105"/>
        <end position="221"/>
    </location>
</feature>
<dbReference type="InterPro" id="IPR001005">
    <property type="entry name" value="SANT/Myb"/>
</dbReference>
<feature type="region of interest" description="Disordered" evidence="7">
    <location>
        <begin position="618"/>
        <end position="906"/>
    </location>
</feature>
<dbReference type="SMART" id="SM00384">
    <property type="entry name" value="AT_hook"/>
    <property type="match status" value="3"/>
</dbReference>
<dbReference type="Pfam" id="PF24101">
    <property type="entry name" value="WHD_GTF3C1"/>
    <property type="match status" value="1"/>
</dbReference>
<feature type="compositionally biased region" description="Polar residues" evidence="7">
    <location>
        <begin position="115"/>
        <end position="130"/>
    </location>
</feature>
<evidence type="ECO:0000256" key="7">
    <source>
        <dbReference type="SAM" id="MobiDB-lite"/>
    </source>
</evidence>
<feature type="compositionally biased region" description="Acidic residues" evidence="7">
    <location>
        <begin position="167"/>
        <end position="200"/>
    </location>
</feature>
<organism evidence="9 10">
    <name type="scientific">Lichtheimia ornata</name>
    <dbReference type="NCBI Taxonomy" id="688661"/>
    <lineage>
        <taxon>Eukaryota</taxon>
        <taxon>Fungi</taxon>
        <taxon>Fungi incertae sedis</taxon>
        <taxon>Mucoromycota</taxon>
        <taxon>Mucoromycotina</taxon>
        <taxon>Mucoromycetes</taxon>
        <taxon>Mucorales</taxon>
        <taxon>Lichtheimiaceae</taxon>
        <taxon>Lichtheimia</taxon>
    </lineage>
</organism>
<sequence length="2193" mass="248747">MLDVIVSQTKIEIAIEGPAGVTRDGLWQLVQQTATKTVHDLNLPTQVTPNVDDAYKQLIWPFIVNEPQLNFFHDTSIDAMQVDQNNDAPSATDTLTTEATIPEQAVPAATHEESTPSSPVGETAASSSPVQPKKTKGKAPAKSKAAKRKAKKKPAKKKKTARRGDDDSTEDEYQPDEDEDESSEDDEDFDMEAEEADDDNNNNSPQQKENGNAEPSKSGLSIVVDTSGYQRIDGIKDLSFEQVENMYGSRLRVVADAELQKEQLFVGLPPGKPIPENQAIVLGVILRSRHKGYTQAALTKDLGLDARSSGHYVKTLANRGAIIRKPVSAGFRTNLCIHVRFNTTDEQKHKAGAASTKKPIAYNINAFGVAYSNKSLTFAVAKLLDGAPDNVMYTDDILKALAFNPAEKYVRKWFFRSMDEPCSKNIFRKLRPPKQGTSRIIQLIDHRYANGGKGSNMDDATSQTIPNVDAERREKGCVGLVLKSRGDNSDHITGLDYDMMVEPQLLDALYSVGTTGATQKELGHILGYSDQRALYKGLEKLCSLPKTPDSTRFTVQKSLEFEGRIKRYRYYTLQAYMQHTENKSIELTGPPKYTVKESDLAYLDYRCAENRVLSHEAAKNVRNTQPSPEQTTAQTTPSKKRGRPPQSSRANEAASSETEAPASKRRERPSTSSSTSATAESDQSSQSNLASIFLPRKRTLAQTATSEDVSRDQDEEQQTNTTTTQEDNEPPQPKKPRGRPKKTPASTAEGSTNTPQPKRPRGRPRKNQAPAESTIQEPTNDPDTQQQQQQPEATMNVDEPSESTTSQDQNATSTEPTREESTHVPDTQEQHEVPESPMDVDQHVPSSSQQITTPSRQSTTPSRQITTPSRQNTTPRRNLFDYFSPMSRTTSPQSKAPRAIGEMTTNPGESFRQRMAEIQSEANKQPAAAESSPTEPATTQGEDNNNTCPSPLPITAESPQTPSRPSSHTDDPSKQRITTRHSDKVIRTKDGITSAKHTRTSDGANSYMITRKNVMLDILNEKGILERGGELKAVFLERYREKYGDSKMARNPDNKTVWRTVESLAQDGHCYITTMEIATFTGKPQNRILAVRKDLSKEGPEMAAFIEEQEHKRVQIGYRGKMAKFEKFDKDVERLEQRLERMEDTHDTLRGEESPEARRLRDDIKILKENMSKASQLRREMHVAKTTGNWYMIAVQYGFIGSKWVRIKLLHQYLFALLQSGGDGINQEKRTIRPSAIIMRMKLGLCLQTIGYYCTSNELSEYIQDQSNLEKTLVELPENIKIMLISEKNRFRRRLRGLLDHLVLLKALDQIDDNGNRIENFKETLGNFPPAYRVCDKIPIIDYWTPDRPIIREYSAQMASDILVYWSDLQYFSTSATSDQRGAPHPESNEELLVIRGLATPRNWSSHYVFVREQREVLNSFVNKKTGETPYTNTQQCKEIARSLKVPLQMVLNYYRRLEAAFTRKLDKQAIRHLEEDISGRRKRRRRRGSERGPAPATRAITVNTKKVFRKHHTYSTARQLLQEQEQAEAASNMDHHDGYLNDETSIPLVNDNINVYDLKKRRIRRVQWTVEEDELLLYCYVIMKSRARRLESRFMWKSMQSVLPERTPERCRHRIGRLKAIPKIAEHIVHLSGLWDIYYKQGVNNGAIHDENPLDPINFNILECLEYFIRRIQSSSSGELEANTELPPTRQQLESEYDIYVPVGEKSCLKRFEDAFHTIEALVQKEEALASHWLTIRTPWDHTYDTLPDKAISEEEKDLGLLMLFNRMILFTPNEMYDPFFAYSVITQYSEDLRRRAVETMRSDSQLSLAKGIRCGDRRLPGTQLGISERYITRMACNMPDNIYEQAKVFERYLMAKHSAKYSPQLVSSGMMACIINLVSCNKLNLELLFEDIFNLKAKIPLYRSRLIDEKLSNLSVQLRVTAPPDNDGQKEPQPISKDDGQLKKLEDLELRDHWTCLLQSQEPNVQVDLKTMMAILESAGDQGATLHQIKDGLIRSGSLASDKEIHEYMDIMCNASPPLVAKVGFQSYRYVLTSYLNHWIIVPTRTSSIVAPSSDEVIERTAKLAAIRKAIIHPRVWYDINGSFTGAILQGIIESIIQCVLQRPGIIERDVCRRFHNLLVYVEVKDVLDMLVDSGVLRKQIIVHTMPKANLFSKRRVYTSSPDPYAIDRSSQTCYWTTPDYYKNCFVTLEE</sequence>
<feature type="compositionally biased region" description="Polar residues" evidence="7">
    <location>
        <begin position="957"/>
        <end position="966"/>
    </location>
</feature>
<feature type="compositionally biased region" description="Low complexity" evidence="7">
    <location>
        <begin position="670"/>
        <end position="687"/>
    </location>
</feature>
<dbReference type="GO" id="GO:0003677">
    <property type="term" value="F:DNA binding"/>
    <property type="evidence" value="ECO:0007669"/>
    <property type="project" value="UniProtKB-KW"/>
</dbReference>
<keyword evidence="5" id="KW-0539">Nucleus</keyword>
<dbReference type="CDD" id="cd00167">
    <property type="entry name" value="SANT"/>
    <property type="match status" value="1"/>
</dbReference>
<dbReference type="GO" id="GO:0005634">
    <property type="term" value="C:nucleus"/>
    <property type="evidence" value="ECO:0007669"/>
    <property type="project" value="UniProtKB-SubCell"/>
</dbReference>
<feature type="compositionally biased region" description="Basic and acidic residues" evidence="7">
    <location>
        <begin position="967"/>
        <end position="990"/>
    </location>
</feature>
<feature type="compositionally biased region" description="Polar residues" evidence="7">
    <location>
        <begin position="770"/>
        <end position="784"/>
    </location>
</feature>
<keyword evidence="6" id="KW-0175">Coiled coil</keyword>
<evidence type="ECO:0000256" key="5">
    <source>
        <dbReference type="ARBA" id="ARBA00023242"/>
    </source>
</evidence>
<feature type="domain" description="Myb-like" evidence="8">
    <location>
        <begin position="1561"/>
        <end position="1620"/>
    </location>
</feature>
<comment type="caution">
    <text evidence="9">The sequence shown here is derived from an EMBL/GenBank/DDBJ whole genome shotgun (WGS) entry which is preliminary data.</text>
</comment>
<gene>
    <name evidence="9" type="ORF">O0I10_010378</name>
</gene>
<feature type="region of interest" description="Disordered" evidence="7">
    <location>
        <begin position="1922"/>
        <end position="1942"/>
    </location>
</feature>
<feature type="compositionally biased region" description="Polar residues" evidence="7">
    <location>
        <begin position="621"/>
        <end position="637"/>
    </location>
</feature>
<dbReference type="Pfam" id="PF20222">
    <property type="entry name" value="DUF6581"/>
    <property type="match status" value="1"/>
</dbReference>
<feature type="compositionally biased region" description="Low complexity" evidence="7">
    <location>
        <begin position="647"/>
        <end position="661"/>
    </location>
</feature>
<feature type="compositionally biased region" description="Polar residues" evidence="7">
    <location>
        <begin position="802"/>
        <end position="815"/>
    </location>
</feature>
<dbReference type="Proteomes" id="UP001234581">
    <property type="component" value="Unassembled WGS sequence"/>
</dbReference>
<reference evidence="9 10" key="1">
    <citation type="submission" date="2023-03" db="EMBL/GenBank/DDBJ databases">
        <title>Genome sequence of Lichtheimia ornata CBS 291.66.</title>
        <authorList>
            <person name="Mohabir J.T."/>
            <person name="Shea T.P."/>
            <person name="Kurbessoian T."/>
            <person name="Berby B."/>
            <person name="Fontaine J."/>
            <person name="Livny J."/>
            <person name="Gnirke A."/>
            <person name="Stajich J.E."/>
            <person name="Cuomo C.A."/>
        </authorList>
    </citation>
    <scope>NUCLEOTIDE SEQUENCE [LARGE SCALE GENOMIC DNA]</scope>
    <source>
        <strain evidence="9">CBS 291.66</strain>
    </source>
</reference>
<keyword evidence="2" id="KW-0597">Phosphoprotein</keyword>
<dbReference type="PRINTS" id="PR00929">
    <property type="entry name" value="ATHOOK"/>
</dbReference>
<evidence type="ECO:0000259" key="8">
    <source>
        <dbReference type="PROSITE" id="PS50090"/>
    </source>
</evidence>
<feature type="compositionally biased region" description="Low complexity" evidence="7">
    <location>
        <begin position="845"/>
        <end position="864"/>
    </location>
</feature>
<feature type="coiled-coil region" evidence="6">
    <location>
        <begin position="1125"/>
        <end position="1177"/>
    </location>
</feature>
<dbReference type="InterPro" id="IPR007309">
    <property type="entry name" value="TFIIIC_Bblock-bd"/>
</dbReference>
<comment type="subcellular location">
    <subcellularLocation>
        <location evidence="1">Nucleus</location>
    </subcellularLocation>
</comment>
<dbReference type="Pfam" id="PF04182">
    <property type="entry name" value="B-block_TFIIIC"/>
    <property type="match status" value="1"/>
</dbReference>
<name>A0AAD7XTJ7_9FUNG</name>
<keyword evidence="3" id="KW-0238">DNA-binding</keyword>
<dbReference type="GO" id="GO:0042791">
    <property type="term" value="P:5S class rRNA transcription by RNA polymerase III"/>
    <property type="evidence" value="ECO:0007669"/>
    <property type="project" value="TreeGrafter"/>
</dbReference>
<dbReference type="InterPro" id="IPR056467">
    <property type="entry name" value="eWH_GTF3C1"/>
</dbReference>
<dbReference type="GO" id="GO:0000127">
    <property type="term" value="C:transcription factor TFIIIC complex"/>
    <property type="evidence" value="ECO:0007669"/>
    <property type="project" value="InterPro"/>
</dbReference>
<feature type="compositionally biased region" description="Basic and acidic residues" evidence="7">
    <location>
        <begin position="816"/>
        <end position="834"/>
    </location>
</feature>
<evidence type="ECO:0000313" key="9">
    <source>
        <dbReference type="EMBL" id="KAJ8653930.1"/>
    </source>
</evidence>
<evidence type="ECO:0000256" key="3">
    <source>
        <dbReference type="ARBA" id="ARBA00023125"/>
    </source>
</evidence>
<dbReference type="GeneID" id="83217782"/>
<dbReference type="GO" id="GO:0006384">
    <property type="term" value="P:transcription initiation at RNA polymerase III promoter"/>
    <property type="evidence" value="ECO:0007669"/>
    <property type="project" value="InterPro"/>
</dbReference>
<dbReference type="InterPro" id="IPR044210">
    <property type="entry name" value="Tfc3-like"/>
</dbReference>
<evidence type="ECO:0000256" key="1">
    <source>
        <dbReference type="ARBA" id="ARBA00004123"/>
    </source>
</evidence>
<feature type="compositionally biased region" description="Polar residues" evidence="7">
    <location>
        <begin position="940"/>
        <end position="949"/>
    </location>
</feature>
<evidence type="ECO:0000256" key="4">
    <source>
        <dbReference type="ARBA" id="ARBA00023163"/>
    </source>
</evidence>
<dbReference type="PANTHER" id="PTHR15180">
    <property type="entry name" value="GENERAL TRANSCRIPTION FACTOR 3C POLYPEPTIDE 1"/>
    <property type="match status" value="1"/>
</dbReference>
<feature type="region of interest" description="Disordered" evidence="7">
    <location>
        <begin position="1477"/>
        <end position="1499"/>
    </location>
</feature>
<dbReference type="EMBL" id="JARTCD010000069">
    <property type="protein sequence ID" value="KAJ8653930.1"/>
    <property type="molecule type" value="Genomic_DNA"/>
</dbReference>
<keyword evidence="10" id="KW-1185">Reference proteome</keyword>
<feature type="compositionally biased region" description="Polar residues" evidence="7">
    <location>
        <begin position="865"/>
        <end position="876"/>
    </location>
</feature>
<protein>
    <recommendedName>
        <fullName evidence="8">Myb-like domain-containing protein</fullName>
    </recommendedName>
</protein>
<evidence type="ECO:0000256" key="6">
    <source>
        <dbReference type="SAM" id="Coils"/>
    </source>
</evidence>
<accession>A0AAD7XTJ7</accession>
<feature type="compositionally biased region" description="Polar residues" evidence="7">
    <location>
        <begin position="201"/>
        <end position="219"/>
    </location>
</feature>
<evidence type="ECO:0000256" key="2">
    <source>
        <dbReference type="ARBA" id="ARBA00022553"/>
    </source>
</evidence>
<evidence type="ECO:0000313" key="10">
    <source>
        <dbReference type="Proteomes" id="UP001234581"/>
    </source>
</evidence>
<keyword evidence="4" id="KW-0804">Transcription</keyword>
<proteinExistence type="predicted"/>
<feature type="compositionally biased region" description="Basic residues" evidence="7">
    <location>
        <begin position="133"/>
        <end position="161"/>
    </location>
</feature>
<dbReference type="PROSITE" id="PS50090">
    <property type="entry name" value="MYB_LIKE"/>
    <property type="match status" value="1"/>
</dbReference>
<feature type="compositionally biased region" description="Low complexity" evidence="7">
    <location>
        <begin position="926"/>
        <end position="939"/>
    </location>
</feature>
<dbReference type="PANTHER" id="PTHR15180:SF1">
    <property type="entry name" value="GENERAL TRANSCRIPTION FACTOR 3C POLYPEPTIDE 1"/>
    <property type="match status" value="1"/>
</dbReference>
<dbReference type="InterPro" id="IPR017956">
    <property type="entry name" value="AT_hook_DNA-bd_motif"/>
</dbReference>
<dbReference type="InterPro" id="IPR046488">
    <property type="entry name" value="Sfc3/Tfc3_C"/>
</dbReference>
<feature type="compositionally biased region" description="Polar residues" evidence="7">
    <location>
        <begin position="745"/>
        <end position="754"/>
    </location>
</feature>
<feature type="region of interest" description="Disordered" evidence="7">
    <location>
        <begin position="918"/>
        <end position="1000"/>
    </location>
</feature>